<feature type="domain" description="Peptidoglycan beta-N-acetylmuramidase NamZ C-terminal" evidence="2">
    <location>
        <begin position="236"/>
        <end position="393"/>
    </location>
</feature>
<evidence type="ECO:0000259" key="1">
    <source>
        <dbReference type="Pfam" id="PF07075"/>
    </source>
</evidence>
<evidence type="ECO:0000313" key="3">
    <source>
        <dbReference type="EMBL" id="SJZ84339.1"/>
    </source>
</evidence>
<dbReference type="Proteomes" id="UP000190367">
    <property type="component" value="Unassembled WGS sequence"/>
</dbReference>
<organism evidence="3 4">
    <name type="scientific">Chitinophaga eiseniae</name>
    <dbReference type="NCBI Taxonomy" id="634771"/>
    <lineage>
        <taxon>Bacteria</taxon>
        <taxon>Pseudomonadati</taxon>
        <taxon>Bacteroidota</taxon>
        <taxon>Chitinophagia</taxon>
        <taxon>Chitinophagales</taxon>
        <taxon>Chitinophagaceae</taxon>
        <taxon>Chitinophaga</taxon>
    </lineage>
</organism>
<dbReference type="OrthoDB" id="9801061at2"/>
<dbReference type="RefSeq" id="WP_078668385.1">
    <property type="nucleotide sequence ID" value="NZ_FUWZ01000001.1"/>
</dbReference>
<dbReference type="Pfam" id="PF07075">
    <property type="entry name" value="NamZ_N"/>
    <property type="match status" value="1"/>
</dbReference>
<proteinExistence type="predicted"/>
<dbReference type="PANTHER" id="PTHR42915">
    <property type="entry name" value="HYPOTHETICAL 460 KDA PROTEIN IN FEUA-SIGW INTERGENIC REGION [PRECURSOR]"/>
    <property type="match status" value="1"/>
</dbReference>
<dbReference type="InterPro" id="IPR008302">
    <property type="entry name" value="NamZ"/>
</dbReference>
<dbReference type="Gene3D" id="3.40.50.12170">
    <property type="entry name" value="Uncharacterised protein PF07075, DUF1343"/>
    <property type="match status" value="1"/>
</dbReference>
<gene>
    <name evidence="3" type="ORF">SAMN04488128_1011816</name>
</gene>
<accession>A0A1T4NYT9</accession>
<protein>
    <submittedName>
        <fullName evidence="3">Uncharacterized conserved protein YbbC, DUF1343 family</fullName>
    </submittedName>
</protein>
<dbReference type="PANTHER" id="PTHR42915:SF1">
    <property type="entry name" value="PEPTIDOGLYCAN BETA-N-ACETYLMURAMIDASE NAMZ"/>
    <property type="match status" value="1"/>
</dbReference>
<feature type="domain" description="Peptidoglycan beta-N-acetylmuramidase NamZ N-terminal" evidence="1">
    <location>
        <begin position="23"/>
        <end position="231"/>
    </location>
</feature>
<dbReference type="Gene3D" id="3.90.1150.140">
    <property type="match status" value="1"/>
</dbReference>
<dbReference type="GO" id="GO:0033922">
    <property type="term" value="F:peptidoglycan beta-N-acetylmuramidase activity"/>
    <property type="evidence" value="ECO:0007669"/>
    <property type="project" value="InterPro"/>
</dbReference>
<dbReference type="STRING" id="634771.SAMN04488128_1011816"/>
<evidence type="ECO:0000259" key="2">
    <source>
        <dbReference type="Pfam" id="PF20732"/>
    </source>
</evidence>
<dbReference type="Pfam" id="PF20732">
    <property type="entry name" value="NamZ_C"/>
    <property type="match status" value="1"/>
</dbReference>
<dbReference type="AlphaFoldDB" id="A0A1T4NYT9"/>
<keyword evidence="4" id="KW-1185">Reference proteome</keyword>
<reference evidence="4" key="1">
    <citation type="submission" date="2017-02" db="EMBL/GenBank/DDBJ databases">
        <authorList>
            <person name="Varghese N."/>
            <person name="Submissions S."/>
        </authorList>
    </citation>
    <scope>NUCLEOTIDE SEQUENCE [LARGE SCALE GENOMIC DNA]</scope>
    <source>
        <strain evidence="4">DSM 22224</strain>
    </source>
</reference>
<dbReference type="PIRSF" id="PIRSF016719">
    <property type="entry name" value="UCP016719"/>
    <property type="match status" value="1"/>
</dbReference>
<dbReference type="EMBL" id="FUWZ01000001">
    <property type="protein sequence ID" value="SJZ84339.1"/>
    <property type="molecule type" value="Genomic_DNA"/>
</dbReference>
<dbReference type="InterPro" id="IPR048502">
    <property type="entry name" value="NamZ_N"/>
</dbReference>
<evidence type="ECO:0000313" key="4">
    <source>
        <dbReference type="Proteomes" id="UP000190367"/>
    </source>
</evidence>
<dbReference type="InterPro" id="IPR048503">
    <property type="entry name" value="NamZ_C"/>
</dbReference>
<name>A0A1T4NYT9_9BACT</name>
<sequence length="394" mass="43714">MHQLLPGIDILLAHPPVWKDQRIGLVTNHAACTINFKPVRQALMEAGFKIRRLFSPEHGLDTTGVDGAEMHDGIDPLTGLPVTSLYGSKLAPDQQDLADIDLLLFDIPDIGCRFYTYLWTMTHVMEACALHNKPLVIADRPNSLSGNMALAEGPMLDERRCSSFIGRWNIPVRHSCTLGELALYFKSAGSSNILQTNPLALEIIRCQHWQRTMFHPQWSQSFVPTSPAIPCFEAALLYPGLGLLEATNISEGRGTAIPFRVAGAPWMDGAGIAQRLNALHVDGVVARPVSFKPTEGKYAGQNCQGIMFHVDDPAGFRPVTYGWWLMRLLREHHPGHFAWASYPTYVNHSGARHLDLLTGLPGAESIIGGPEDDTDRYTDTGDWEERVAPYLLYR</sequence>